<keyword evidence="7" id="KW-0807">Transducer</keyword>
<dbReference type="InterPro" id="IPR000276">
    <property type="entry name" value="GPCR_Rhodpsn"/>
</dbReference>
<evidence type="ECO:0000256" key="7">
    <source>
        <dbReference type="RuleBase" id="RU000688"/>
    </source>
</evidence>
<sequence>MLCIVVVYFALSWLPLYVIRLKSFYGYSKWHFGWFMCKATPYLQGVCASVNTLAAIAVDRYLAICHYMEVKISKQTCKIILLCIWIVATSITIPWAIYYQIGIYTTNVQTLVLCGETWPNGGKGKHFYFLGAIFLCCYSVPLVLIVACYFLIAVRVWRRRAPGEKISSSTGVQKSKVKVMLCIVVILFAFSWLPLYAIRLKSFYGSSSDKDTERIILYIINPIAQWL</sequence>
<evidence type="ECO:0000256" key="8">
    <source>
        <dbReference type="SAM" id="Phobius"/>
    </source>
</evidence>
<keyword evidence="3 7" id="KW-0812">Transmembrane</keyword>
<dbReference type="InterPro" id="IPR017452">
    <property type="entry name" value="GPCR_Rhodpsn_7TM"/>
</dbReference>
<accession>A0ABY7DHS8</accession>
<reference evidence="10" key="1">
    <citation type="submission" date="2022-11" db="EMBL/GenBank/DDBJ databases">
        <title>Centuries of genome instability and evolution in soft-shell clam transmissible cancer (bioRxiv).</title>
        <authorList>
            <person name="Hart S.F.M."/>
            <person name="Yonemitsu M.A."/>
            <person name="Giersch R.M."/>
            <person name="Beal B.F."/>
            <person name="Arriagada G."/>
            <person name="Davis B.W."/>
            <person name="Ostrander E.A."/>
            <person name="Goff S.P."/>
            <person name="Metzger M.J."/>
        </authorList>
    </citation>
    <scope>NUCLEOTIDE SEQUENCE</scope>
    <source>
        <strain evidence="10">MELC-2E11</strain>
        <tissue evidence="10">Siphon/mantle</tissue>
    </source>
</reference>
<keyword evidence="5 8" id="KW-0472">Membrane</keyword>
<keyword evidence="2" id="KW-1003">Cell membrane</keyword>
<dbReference type="PRINTS" id="PR00237">
    <property type="entry name" value="GPCRRHODOPSN"/>
</dbReference>
<dbReference type="SUPFAM" id="SSF81321">
    <property type="entry name" value="Family A G protein-coupled receptor-like"/>
    <property type="match status" value="1"/>
</dbReference>
<proteinExistence type="inferred from homology"/>
<dbReference type="PROSITE" id="PS00237">
    <property type="entry name" value="G_PROTEIN_RECEP_F1_1"/>
    <property type="match status" value="1"/>
</dbReference>
<evidence type="ECO:0000313" key="10">
    <source>
        <dbReference type="EMBL" id="WAQ96270.1"/>
    </source>
</evidence>
<feature type="transmembrane region" description="Helical" evidence="8">
    <location>
        <begin position="42"/>
        <end position="58"/>
    </location>
</feature>
<dbReference type="Pfam" id="PF00001">
    <property type="entry name" value="7tm_1"/>
    <property type="match status" value="1"/>
</dbReference>
<evidence type="ECO:0000256" key="5">
    <source>
        <dbReference type="ARBA" id="ARBA00023136"/>
    </source>
</evidence>
<keyword evidence="4 8" id="KW-1133">Transmembrane helix</keyword>
<feature type="domain" description="G-protein coupled receptors family 1 profile" evidence="9">
    <location>
        <begin position="48"/>
        <end position="227"/>
    </location>
</feature>
<dbReference type="PANTHER" id="PTHR24241:SF76">
    <property type="entry name" value="NEUROPEPTIDE SIFAMIDE RECEPTOR"/>
    <property type="match status" value="1"/>
</dbReference>
<dbReference type="Proteomes" id="UP001164746">
    <property type="component" value="Chromosome 2"/>
</dbReference>
<feature type="transmembrane region" description="Helical" evidence="8">
    <location>
        <begin position="79"/>
        <end position="101"/>
    </location>
</feature>
<evidence type="ECO:0000256" key="4">
    <source>
        <dbReference type="ARBA" id="ARBA00022989"/>
    </source>
</evidence>
<dbReference type="PROSITE" id="PS50262">
    <property type="entry name" value="G_PROTEIN_RECEP_F1_2"/>
    <property type="match status" value="1"/>
</dbReference>
<dbReference type="Gene3D" id="1.20.1070.10">
    <property type="entry name" value="Rhodopsin 7-helix transmembrane proteins"/>
    <property type="match status" value="1"/>
</dbReference>
<keyword evidence="7" id="KW-0297">G-protein coupled receptor</keyword>
<evidence type="ECO:0000259" key="9">
    <source>
        <dbReference type="PROSITE" id="PS50262"/>
    </source>
</evidence>
<organism evidence="10 11">
    <name type="scientific">Mya arenaria</name>
    <name type="common">Soft-shell clam</name>
    <dbReference type="NCBI Taxonomy" id="6604"/>
    <lineage>
        <taxon>Eukaryota</taxon>
        <taxon>Metazoa</taxon>
        <taxon>Spiralia</taxon>
        <taxon>Lophotrochozoa</taxon>
        <taxon>Mollusca</taxon>
        <taxon>Bivalvia</taxon>
        <taxon>Autobranchia</taxon>
        <taxon>Heteroconchia</taxon>
        <taxon>Euheterodonta</taxon>
        <taxon>Imparidentia</taxon>
        <taxon>Neoheterodontei</taxon>
        <taxon>Myida</taxon>
        <taxon>Myoidea</taxon>
        <taxon>Myidae</taxon>
        <taxon>Mya</taxon>
    </lineage>
</organism>
<protein>
    <submittedName>
        <fullName evidence="10">SIFAR-like protein</fullName>
    </submittedName>
</protein>
<keyword evidence="11" id="KW-1185">Reference proteome</keyword>
<gene>
    <name evidence="10" type="ORF">MAR_028960</name>
</gene>
<dbReference type="EMBL" id="CP111013">
    <property type="protein sequence ID" value="WAQ96270.1"/>
    <property type="molecule type" value="Genomic_DNA"/>
</dbReference>
<feature type="transmembrane region" description="Helical" evidence="8">
    <location>
        <begin position="177"/>
        <end position="198"/>
    </location>
</feature>
<evidence type="ECO:0000256" key="2">
    <source>
        <dbReference type="ARBA" id="ARBA00022475"/>
    </source>
</evidence>
<comment type="subcellular location">
    <subcellularLocation>
        <location evidence="1">Cell membrane</location>
        <topology evidence="1">Multi-pass membrane protein</topology>
    </subcellularLocation>
</comment>
<evidence type="ECO:0000256" key="3">
    <source>
        <dbReference type="ARBA" id="ARBA00022692"/>
    </source>
</evidence>
<evidence type="ECO:0000256" key="1">
    <source>
        <dbReference type="ARBA" id="ARBA00004651"/>
    </source>
</evidence>
<evidence type="ECO:0000313" key="11">
    <source>
        <dbReference type="Proteomes" id="UP001164746"/>
    </source>
</evidence>
<feature type="transmembrane region" description="Helical" evidence="8">
    <location>
        <begin position="127"/>
        <end position="157"/>
    </location>
</feature>
<comment type="similarity">
    <text evidence="7">Belongs to the G-protein coupled receptor 1 family.</text>
</comment>
<keyword evidence="6 7" id="KW-0675">Receptor</keyword>
<evidence type="ECO:0000256" key="6">
    <source>
        <dbReference type="ARBA" id="ARBA00023170"/>
    </source>
</evidence>
<dbReference type="PANTHER" id="PTHR24241">
    <property type="entry name" value="NEUROPEPTIDE RECEPTOR-RELATED G-PROTEIN COUPLED RECEPTOR"/>
    <property type="match status" value="1"/>
</dbReference>
<name>A0ABY7DHS8_MYAAR</name>